<dbReference type="EMBL" id="JAPFFF010000003">
    <property type="protein sequence ID" value="KAK8894453.1"/>
    <property type="molecule type" value="Genomic_DNA"/>
</dbReference>
<evidence type="ECO:0000313" key="3">
    <source>
        <dbReference type="Proteomes" id="UP001470230"/>
    </source>
</evidence>
<dbReference type="InterPro" id="IPR025659">
    <property type="entry name" value="Tubby-like_C"/>
</dbReference>
<accession>A0ABR2KUG4</accession>
<organism evidence="2 3">
    <name type="scientific">Tritrichomonas musculus</name>
    <dbReference type="NCBI Taxonomy" id="1915356"/>
    <lineage>
        <taxon>Eukaryota</taxon>
        <taxon>Metamonada</taxon>
        <taxon>Parabasalia</taxon>
        <taxon>Tritrichomonadida</taxon>
        <taxon>Tritrichomonadidae</taxon>
        <taxon>Tritrichomonas</taxon>
    </lineage>
</organism>
<evidence type="ECO:0008006" key="4">
    <source>
        <dbReference type="Google" id="ProtNLM"/>
    </source>
</evidence>
<proteinExistence type="predicted"/>
<keyword evidence="1" id="KW-0812">Transmembrane</keyword>
<gene>
    <name evidence="2" type="ORF">M9Y10_022887</name>
</gene>
<comment type="caution">
    <text evidence="2">The sequence shown here is derived from an EMBL/GenBank/DDBJ whole genome shotgun (WGS) entry which is preliminary data.</text>
</comment>
<evidence type="ECO:0000256" key="1">
    <source>
        <dbReference type="SAM" id="Phobius"/>
    </source>
</evidence>
<reference evidence="2 3" key="1">
    <citation type="submission" date="2024-04" db="EMBL/GenBank/DDBJ databases">
        <title>Tritrichomonas musculus Genome.</title>
        <authorList>
            <person name="Alves-Ferreira E."/>
            <person name="Grigg M."/>
            <person name="Lorenzi H."/>
            <person name="Galac M."/>
        </authorList>
    </citation>
    <scope>NUCLEOTIDE SEQUENCE [LARGE SCALE GENOMIC DNA]</scope>
    <source>
        <strain evidence="2 3">EAF2021</strain>
    </source>
</reference>
<dbReference type="SUPFAM" id="SSF54518">
    <property type="entry name" value="Tubby C-terminal domain-like"/>
    <property type="match status" value="1"/>
</dbReference>
<name>A0ABR2KUG4_9EUKA</name>
<feature type="transmembrane region" description="Helical" evidence="1">
    <location>
        <begin position="196"/>
        <end position="217"/>
    </location>
</feature>
<keyword evidence="1" id="KW-0472">Membrane</keyword>
<protein>
    <recommendedName>
        <fullName evidence="4">Tubby C-terminal domain-containing protein</fullName>
    </recommendedName>
</protein>
<sequence length="223" mass="26112">MKIDNQLTKKELNRKRQVMTPLNFGTTFVGIFTRRKKTKSGLKRYYLYTSDKNKLVIASEFHFFGDSYHRISLSSTNFIPSDDHCVGQLYLKEYSASFLGKINHFTDSTKQEDSIRIRYSREYEKVDDTFPREVEVTILPHADTDADDDYTIKQAPFSLFPELYPDISYKDSKKNLLLLVKKDHCFSLAKEYKDEFFFAVSYPLSIFQGFCIAASLFQKLKNE</sequence>
<keyword evidence="3" id="KW-1185">Reference proteome</keyword>
<dbReference type="Proteomes" id="UP001470230">
    <property type="component" value="Unassembled WGS sequence"/>
</dbReference>
<keyword evidence="1" id="KW-1133">Transmembrane helix</keyword>
<evidence type="ECO:0000313" key="2">
    <source>
        <dbReference type="EMBL" id="KAK8894453.1"/>
    </source>
</evidence>